<accession>A0A934VUT8</accession>
<dbReference type="RefSeq" id="WP_200266453.1">
    <property type="nucleotide sequence ID" value="NZ_JAENIJ010000001.1"/>
</dbReference>
<keyword evidence="2" id="KW-0812">Transmembrane</keyword>
<evidence type="ECO:0000313" key="3">
    <source>
        <dbReference type="EMBL" id="MBK1880849.1"/>
    </source>
</evidence>
<dbReference type="Proteomes" id="UP000603141">
    <property type="component" value="Unassembled WGS sequence"/>
</dbReference>
<organism evidence="3 4">
    <name type="scientific">Luteolibacter pohnpeiensis</name>
    <dbReference type="NCBI Taxonomy" id="454153"/>
    <lineage>
        <taxon>Bacteria</taxon>
        <taxon>Pseudomonadati</taxon>
        <taxon>Verrucomicrobiota</taxon>
        <taxon>Verrucomicrobiia</taxon>
        <taxon>Verrucomicrobiales</taxon>
        <taxon>Verrucomicrobiaceae</taxon>
        <taxon>Luteolibacter</taxon>
    </lineage>
</organism>
<feature type="compositionally biased region" description="Basic and acidic residues" evidence="1">
    <location>
        <begin position="1"/>
        <end position="24"/>
    </location>
</feature>
<dbReference type="AlphaFoldDB" id="A0A934VUT8"/>
<dbReference type="EMBL" id="JAENIJ010000001">
    <property type="protein sequence ID" value="MBK1880849.1"/>
    <property type="molecule type" value="Genomic_DNA"/>
</dbReference>
<evidence type="ECO:0000256" key="2">
    <source>
        <dbReference type="SAM" id="Phobius"/>
    </source>
</evidence>
<keyword evidence="2" id="KW-1133">Transmembrane helix</keyword>
<feature type="region of interest" description="Disordered" evidence="1">
    <location>
        <begin position="1"/>
        <end position="34"/>
    </location>
</feature>
<proteinExistence type="predicted"/>
<feature type="transmembrane region" description="Helical" evidence="2">
    <location>
        <begin position="44"/>
        <end position="68"/>
    </location>
</feature>
<reference evidence="3" key="1">
    <citation type="submission" date="2021-01" db="EMBL/GenBank/DDBJ databases">
        <title>Modified the classification status of verrucomicrobia.</title>
        <authorList>
            <person name="Feng X."/>
        </authorList>
    </citation>
    <scope>NUCLEOTIDE SEQUENCE</scope>
    <source>
        <strain evidence="3">KCTC 22041</strain>
    </source>
</reference>
<protein>
    <submittedName>
        <fullName evidence="3">Prepilin-type N-terminal cleavage/methylation domain-containing protein</fullName>
    </submittedName>
</protein>
<keyword evidence="2" id="KW-0472">Membrane</keyword>
<sequence length="190" mass="20924">MSRTHGESHQNRGEDQFSGSKEHAGSLGGIETRHKPRSSAQAGFALLEVTVALALLVVIGMVMLKLSLNVVYPRQWMMQQSLTDAYLSGERARAERISFSDLNQDDASVSLWTTTANTTDDVLLGKLPGGKEVTGSVTRVMTADSNNPENGNLHEDENPAAMKIWKLESTLKYTIGGRNYEKSRTIIRMQ</sequence>
<comment type="caution">
    <text evidence="3">The sequence shown here is derived from an EMBL/GenBank/DDBJ whole genome shotgun (WGS) entry which is preliminary data.</text>
</comment>
<evidence type="ECO:0000256" key="1">
    <source>
        <dbReference type="SAM" id="MobiDB-lite"/>
    </source>
</evidence>
<gene>
    <name evidence="3" type="ORF">JIN85_00400</name>
</gene>
<keyword evidence="4" id="KW-1185">Reference proteome</keyword>
<evidence type="ECO:0000313" key="4">
    <source>
        <dbReference type="Proteomes" id="UP000603141"/>
    </source>
</evidence>
<name>A0A934VUT8_9BACT</name>